<evidence type="ECO:0000256" key="9">
    <source>
        <dbReference type="ARBA" id="ARBA00023315"/>
    </source>
</evidence>
<dbReference type="GO" id="GO:0047184">
    <property type="term" value="F:1-acylglycerophosphocholine O-acyltransferase activity"/>
    <property type="evidence" value="ECO:0007669"/>
    <property type="project" value="TreeGrafter"/>
</dbReference>
<dbReference type="GO" id="GO:0035965">
    <property type="term" value="P:cardiolipin acyl-chain remodeling"/>
    <property type="evidence" value="ECO:0007669"/>
    <property type="project" value="TreeGrafter"/>
</dbReference>
<evidence type="ECO:0000256" key="10">
    <source>
        <dbReference type="ARBA" id="ARBA00024323"/>
    </source>
</evidence>
<evidence type="ECO:0000256" key="2">
    <source>
        <dbReference type="ARBA" id="ARBA00010524"/>
    </source>
</evidence>
<evidence type="ECO:0000256" key="4">
    <source>
        <dbReference type="ARBA" id="ARBA00022787"/>
    </source>
</evidence>
<dbReference type="EMBL" id="JAEVFJ010000004">
    <property type="protein sequence ID" value="KAH8105289.1"/>
    <property type="molecule type" value="Genomic_DNA"/>
</dbReference>
<protein>
    <recommendedName>
        <fullName evidence="12">Tafazzin family protein</fullName>
    </recommendedName>
</protein>
<dbReference type="GO" id="GO:0007007">
    <property type="term" value="P:inner mitochondrial membrane organization"/>
    <property type="evidence" value="ECO:0007669"/>
    <property type="project" value="TreeGrafter"/>
</dbReference>
<dbReference type="PANTHER" id="PTHR12497">
    <property type="entry name" value="TAZ PROTEIN TAFAZZIN"/>
    <property type="match status" value="1"/>
</dbReference>
<evidence type="ECO:0000256" key="11">
    <source>
        <dbReference type="ARBA" id="ARBA00047906"/>
    </source>
</evidence>
<keyword evidence="3" id="KW-0808">Transferase</keyword>
<dbReference type="GO" id="GO:0005743">
    <property type="term" value="C:mitochondrial inner membrane"/>
    <property type="evidence" value="ECO:0007669"/>
    <property type="project" value="UniProtKB-SubCell"/>
</dbReference>
<evidence type="ECO:0000256" key="5">
    <source>
        <dbReference type="ARBA" id="ARBA00022792"/>
    </source>
</evidence>
<comment type="similarity">
    <text evidence="2 12">Belongs to the taffazin family.</text>
</comment>
<evidence type="ECO:0000256" key="8">
    <source>
        <dbReference type="ARBA" id="ARBA00023136"/>
    </source>
</evidence>
<evidence type="ECO:0000256" key="6">
    <source>
        <dbReference type="ARBA" id="ARBA00023098"/>
    </source>
</evidence>
<keyword evidence="4" id="KW-1000">Mitochondrion outer membrane</keyword>
<feature type="domain" description="Phospholipid/glycerol acyltransferase" evidence="13">
    <location>
        <begin position="52"/>
        <end position="188"/>
    </location>
</feature>
<evidence type="ECO:0000256" key="7">
    <source>
        <dbReference type="ARBA" id="ARBA00023128"/>
    </source>
</evidence>
<keyword evidence="9 14" id="KW-0012">Acyltransferase</keyword>
<evidence type="ECO:0000256" key="1">
    <source>
        <dbReference type="ARBA" id="ARBA00004137"/>
    </source>
</evidence>
<name>A0A8K0UV82_9AGAR</name>
<keyword evidence="6" id="KW-0443">Lipid metabolism</keyword>
<organism evidence="14 15">
    <name type="scientific">Cristinia sonorae</name>
    <dbReference type="NCBI Taxonomy" id="1940300"/>
    <lineage>
        <taxon>Eukaryota</taxon>
        <taxon>Fungi</taxon>
        <taxon>Dikarya</taxon>
        <taxon>Basidiomycota</taxon>
        <taxon>Agaricomycotina</taxon>
        <taxon>Agaricomycetes</taxon>
        <taxon>Agaricomycetidae</taxon>
        <taxon>Agaricales</taxon>
        <taxon>Pleurotineae</taxon>
        <taxon>Stephanosporaceae</taxon>
        <taxon>Cristinia</taxon>
    </lineage>
</organism>
<keyword evidence="5" id="KW-0999">Mitochondrion inner membrane</keyword>
<dbReference type="InterPro" id="IPR002123">
    <property type="entry name" value="Plipid/glycerol_acylTrfase"/>
</dbReference>
<dbReference type="PANTHER" id="PTHR12497:SF0">
    <property type="entry name" value="TAFAZZIN"/>
    <property type="match status" value="1"/>
</dbReference>
<keyword evidence="8" id="KW-0472">Membrane</keyword>
<proteinExistence type="inferred from homology"/>
<keyword evidence="7" id="KW-0496">Mitochondrion</keyword>
<reference evidence="14" key="1">
    <citation type="journal article" date="2021" name="New Phytol.">
        <title>Evolutionary innovations through gain and loss of genes in the ectomycorrhizal Boletales.</title>
        <authorList>
            <person name="Wu G."/>
            <person name="Miyauchi S."/>
            <person name="Morin E."/>
            <person name="Kuo A."/>
            <person name="Drula E."/>
            <person name="Varga T."/>
            <person name="Kohler A."/>
            <person name="Feng B."/>
            <person name="Cao Y."/>
            <person name="Lipzen A."/>
            <person name="Daum C."/>
            <person name="Hundley H."/>
            <person name="Pangilinan J."/>
            <person name="Johnson J."/>
            <person name="Barry K."/>
            <person name="LaButti K."/>
            <person name="Ng V."/>
            <person name="Ahrendt S."/>
            <person name="Min B."/>
            <person name="Choi I.G."/>
            <person name="Park H."/>
            <person name="Plett J.M."/>
            <person name="Magnuson J."/>
            <person name="Spatafora J.W."/>
            <person name="Nagy L.G."/>
            <person name="Henrissat B."/>
            <person name="Grigoriev I.V."/>
            <person name="Yang Z.L."/>
            <person name="Xu J."/>
            <person name="Martin F.M."/>
        </authorList>
    </citation>
    <scope>NUCLEOTIDE SEQUENCE</scope>
    <source>
        <strain evidence="14">KKN 215</strain>
    </source>
</reference>
<dbReference type="SUPFAM" id="SSF69593">
    <property type="entry name" value="Glycerol-3-phosphate (1)-acyltransferase"/>
    <property type="match status" value="1"/>
</dbReference>
<dbReference type="Pfam" id="PF01553">
    <property type="entry name" value="Acyltransferase"/>
    <property type="match status" value="1"/>
</dbReference>
<gene>
    <name evidence="14" type="ORF">BXZ70DRAFT_887520</name>
</gene>
<dbReference type="InterPro" id="IPR000872">
    <property type="entry name" value="Tafazzin"/>
</dbReference>
<dbReference type="GO" id="GO:0005741">
    <property type="term" value="C:mitochondrial outer membrane"/>
    <property type="evidence" value="ECO:0007669"/>
    <property type="project" value="UniProtKB-SubCell"/>
</dbReference>
<evidence type="ECO:0000313" key="15">
    <source>
        <dbReference type="Proteomes" id="UP000813824"/>
    </source>
</evidence>
<dbReference type="Proteomes" id="UP000813824">
    <property type="component" value="Unassembled WGS sequence"/>
</dbReference>
<evidence type="ECO:0000256" key="3">
    <source>
        <dbReference type="ARBA" id="ARBA00022679"/>
    </source>
</evidence>
<evidence type="ECO:0000313" key="14">
    <source>
        <dbReference type="EMBL" id="KAH8105289.1"/>
    </source>
</evidence>
<comment type="caution">
    <text evidence="14">The sequence shown here is derived from an EMBL/GenBank/DDBJ whole genome shotgun (WGS) entry which is preliminary data.</text>
</comment>
<sequence>MSSLVSKLTISTIGLASKALLNLGFCCSVNVHGLHNLTDALSSKEREGGRGVITMSNHISTLDDPVVWGILPAKYYWNTRKTRWVLGASDIMFTNPIFSYFFRNGQVLETFRGNGIFQPAVDSAIEKLNRGDWIHLFGEGKVNQPLKPPAGEISQHHANLLRFKWGVGRIIMEARKPPLILPMWLTGFEDLMPEGRPFPYKFLPRRGVDLSITFGAPIPNTDIIQALNSRPDSDYAKDVLSTNNSVFDGVLEKRSAATAEHGWLANGNLGGAMDHVSERSAVEIERVRSAVTAIIQQEVEALGREVVTRTLR</sequence>
<dbReference type="AlphaFoldDB" id="A0A8K0UV82"/>
<evidence type="ECO:0000259" key="13">
    <source>
        <dbReference type="SMART" id="SM00563"/>
    </source>
</evidence>
<accession>A0A8K0UV82</accession>
<dbReference type="CDD" id="cd07989">
    <property type="entry name" value="LPLAT_AGPAT-like"/>
    <property type="match status" value="1"/>
</dbReference>
<evidence type="ECO:0000256" key="12">
    <source>
        <dbReference type="RuleBase" id="RU365062"/>
    </source>
</evidence>
<comment type="subcellular location">
    <subcellularLocation>
        <location evidence="1">Mitochondrion inner membrane</location>
        <topology evidence="1">Peripheral membrane protein</topology>
        <orientation evidence="1">Intermembrane side</orientation>
    </subcellularLocation>
    <subcellularLocation>
        <location evidence="10">Mitochondrion outer membrane</location>
        <topology evidence="10">Peripheral membrane protein</topology>
        <orientation evidence="10">Intermembrane side</orientation>
    </subcellularLocation>
</comment>
<dbReference type="PRINTS" id="PR00979">
    <property type="entry name" value="TAFAZZIN"/>
</dbReference>
<dbReference type="OrthoDB" id="193467at2759"/>
<comment type="catalytic activity">
    <reaction evidence="11">
        <text>1'-[1,2-diacyl-sn-glycero-3-phospho],3'-[1-acyl-sn-glycero-3-phospho]-glycerol + a 1,2-diacyl-sn-glycero-3-phosphocholine = a cardiolipin + a 1-acyl-sn-glycero-3-phosphocholine</text>
        <dbReference type="Rhea" id="RHEA:33731"/>
        <dbReference type="ChEBI" id="CHEBI:57643"/>
        <dbReference type="ChEBI" id="CHEBI:58168"/>
        <dbReference type="ChEBI" id="CHEBI:62237"/>
        <dbReference type="ChEBI" id="CHEBI:64743"/>
    </reaction>
    <physiologicalReaction direction="left-to-right" evidence="11">
        <dbReference type="Rhea" id="RHEA:33732"/>
    </physiologicalReaction>
    <physiologicalReaction direction="right-to-left" evidence="11">
        <dbReference type="Rhea" id="RHEA:33733"/>
    </physiologicalReaction>
</comment>
<dbReference type="SMART" id="SM00563">
    <property type="entry name" value="PlsC"/>
    <property type="match status" value="1"/>
</dbReference>
<keyword evidence="15" id="KW-1185">Reference proteome</keyword>